<evidence type="ECO:0000256" key="8">
    <source>
        <dbReference type="HAMAP-Rule" id="MF_01416"/>
    </source>
</evidence>
<sequence length="178" mass="20974">MYEYLDRRYALALYEVADKNGKVKEYIQELKEIVDLINNNEELLKIVQHPEVTTAKKKKIFKEIFKGKIDDNLLAFLLILIEKERIMYLKEKVKEMEKIHLEKQNIIVAHIKSVIPLNEEQKSVLVEKLSKKYKKNIMLKEQLDKSLIGGLYVRIGDDVIDGTIKGKFEEIRKRVSKN</sequence>
<evidence type="ECO:0000256" key="6">
    <source>
        <dbReference type="ARBA" id="ARBA00023196"/>
    </source>
</evidence>
<dbReference type="GO" id="GO:0046933">
    <property type="term" value="F:proton-transporting ATP synthase activity, rotational mechanism"/>
    <property type="evidence" value="ECO:0007669"/>
    <property type="project" value="UniProtKB-UniRule"/>
</dbReference>
<dbReference type="NCBIfam" id="TIGR01145">
    <property type="entry name" value="ATP_synt_delta"/>
    <property type="match status" value="1"/>
</dbReference>
<dbReference type="EMBL" id="JAAMYB010000005">
    <property type="protein sequence ID" value="MCD3194954.1"/>
    <property type="molecule type" value="Genomic_DNA"/>
</dbReference>
<keyword evidence="6 8" id="KW-0139">CF(1)</keyword>
<dbReference type="InterPro" id="IPR000711">
    <property type="entry name" value="ATPase_OSCP/dsu"/>
</dbReference>
<dbReference type="SUPFAM" id="SSF47928">
    <property type="entry name" value="N-terminal domain of the delta subunit of the F1F0-ATP synthase"/>
    <property type="match status" value="1"/>
</dbReference>
<reference evidence="9" key="2">
    <citation type="journal article" date="2021" name="Microorganisms">
        <title>Extensive Genome Exploration of Clostridium botulinum Group III Field Strains.</title>
        <authorList>
            <person name="Fillo S."/>
            <person name="Giordani F."/>
            <person name="Tonon E."/>
            <person name="Drigo I."/>
            <person name="Anselmo A."/>
            <person name="Fortunato A."/>
            <person name="Lista F."/>
            <person name="Bano L."/>
        </authorList>
    </citation>
    <scope>NUCLEOTIDE SEQUENCE</scope>
    <source>
        <strain evidence="9">IZSVe-TV_9877_3_12</strain>
    </source>
</reference>
<dbReference type="RefSeq" id="WP_198091226.1">
    <property type="nucleotide sequence ID" value="NZ_JAAMYB010000005.1"/>
</dbReference>
<evidence type="ECO:0000313" key="9">
    <source>
        <dbReference type="EMBL" id="MCD3194954.1"/>
    </source>
</evidence>
<reference evidence="9" key="1">
    <citation type="submission" date="2020-02" db="EMBL/GenBank/DDBJ databases">
        <authorList>
            <person name="Fillo S."/>
            <person name="Giordani F."/>
            <person name="Tonon E."/>
            <person name="Drigo I."/>
            <person name="Anselmo A."/>
            <person name="Fortunato A."/>
            <person name="Bano L."/>
            <person name="Lista F."/>
        </authorList>
    </citation>
    <scope>NUCLEOTIDE SEQUENCE</scope>
    <source>
        <strain evidence="9">IZSVe-TV_9877_3_12</strain>
    </source>
</reference>
<organism evidence="9 10">
    <name type="scientific">Clostridium botulinum C</name>
    <dbReference type="NCBI Taxonomy" id="36828"/>
    <lineage>
        <taxon>Bacteria</taxon>
        <taxon>Bacillati</taxon>
        <taxon>Bacillota</taxon>
        <taxon>Clostridia</taxon>
        <taxon>Eubacteriales</taxon>
        <taxon>Clostridiaceae</taxon>
        <taxon>Clostridium</taxon>
    </lineage>
</organism>
<keyword evidence="8" id="KW-1003">Cell membrane</keyword>
<proteinExistence type="inferred from homology"/>
<comment type="function">
    <text evidence="8">This protein is part of the stalk that links CF(0) to CF(1). It either transmits conformational changes from CF(0) to CF(1) or is implicated in proton conduction.</text>
</comment>
<dbReference type="GO" id="GO:0045259">
    <property type="term" value="C:proton-transporting ATP synthase complex"/>
    <property type="evidence" value="ECO:0007669"/>
    <property type="project" value="UniProtKB-KW"/>
</dbReference>
<dbReference type="PRINTS" id="PR00125">
    <property type="entry name" value="ATPASEDELTA"/>
</dbReference>
<keyword evidence="2 8" id="KW-0813">Transport</keyword>
<evidence type="ECO:0000256" key="5">
    <source>
        <dbReference type="ARBA" id="ARBA00023136"/>
    </source>
</evidence>
<dbReference type="InterPro" id="IPR020781">
    <property type="entry name" value="ATPase_OSCP/d_CS"/>
</dbReference>
<comment type="caution">
    <text evidence="9">The sequence shown here is derived from an EMBL/GenBank/DDBJ whole genome shotgun (WGS) entry which is preliminary data.</text>
</comment>
<dbReference type="Proteomes" id="UP000813637">
    <property type="component" value="Unassembled WGS sequence"/>
</dbReference>
<dbReference type="InterPro" id="IPR026015">
    <property type="entry name" value="ATP_synth_OSCP/delta_N_sf"/>
</dbReference>
<comment type="subcellular location">
    <subcellularLocation>
        <location evidence="8">Cell membrane</location>
        <topology evidence="8">Peripheral membrane protein</topology>
    </subcellularLocation>
    <subcellularLocation>
        <location evidence="1">Membrane</location>
    </subcellularLocation>
</comment>
<keyword evidence="5 8" id="KW-0472">Membrane</keyword>
<dbReference type="PANTHER" id="PTHR11910">
    <property type="entry name" value="ATP SYNTHASE DELTA CHAIN"/>
    <property type="match status" value="1"/>
</dbReference>
<gene>
    <name evidence="8" type="primary">atpH</name>
    <name evidence="9" type="ORF">G8S53_06585</name>
</gene>
<dbReference type="NCBIfam" id="NF004403">
    <property type="entry name" value="PRK05758.2-4"/>
    <property type="match status" value="1"/>
</dbReference>
<evidence type="ECO:0000256" key="7">
    <source>
        <dbReference type="ARBA" id="ARBA00023310"/>
    </source>
</evidence>
<evidence type="ECO:0000256" key="2">
    <source>
        <dbReference type="ARBA" id="ARBA00022448"/>
    </source>
</evidence>
<keyword evidence="4 8" id="KW-0406">Ion transport</keyword>
<dbReference type="PROSITE" id="PS00389">
    <property type="entry name" value="ATPASE_DELTA"/>
    <property type="match status" value="1"/>
</dbReference>
<keyword evidence="7 8" id="KW-0066">ATP synthesis</keyword>
<dbReference type="GO" id="GO:0005886">
    <property type="term" value="C:plasma membrane"/>
    <property type="evidence" value="ECO:0007669"/>
    <property type="project" value="UniProtKB-SubCell"/>
</dbReference>
<dbReference type="AlphaFoldDB" id="A0A9Q3V9N0"/>
<dbReference type="Pfam" id="PF00213">
    <property type="entry name" value="OSCP"/>
    <property type="match status" value="1"/>
</dbReference>
<evidence type="ECO:0000256" key="4">
    <source>
        <dbReference type="ARBA" id="ARBA00023065"/>
    </source>
</evidence>
<dbReference type="HAMAP" id="MF_01416">
    <property type="entry name" value="ATP_synth_delta_bact"/>
    <property type="match status" value="1"/>
</dbReference>
<protein>
    <recommendedName>
        <fullName evidence="8">ATP synthase subunit delta</fullName>
    </recommendedName>
    <alternativeName>
        <fullName evidence="8">ATP synthase F(1) sector subunit delta</fullName>
    </alternativeName>
    <alternativeName>
        <fullName evidence="8">F-type ATPase subunit delta</fullName>
        <shortName evidence="8">F-ATPase subunit delta</shortName>
    </alternativeName>
</protein>
<dbReference type="Gene3D" id="1.10.520.20">
    <property type="entry name" value="N-terminal domain of the delta subunit of the F1F0-ATP synthase"/>
    <property type="match status" value="1"/>
</dbReference>
<evidence type="ECO:0000256" key="3">
    <source>
        <dbReference type="ARBA" id="ARBA00022781"/>
    </source>
</evidence>
<evidence type="ECO:0000256" key="1">
    <source>
        <dbReference type="ARBA" id="ARBA00004370"/>
    </source>
</evidence>
<keyword evidence="3 8" id="KW-0375">Hydrogen ion transport</keyword>
<comment type="function">
    <text evidence="8">F(1)F(0) ATP synthase produces ATP from ADP in the presence of a proton or sodium gradient. F-type ATPases consist of two structural domains, F(1) containing the extramembraneous catalytic core and F(0) containing the membrane proton channel, linked together by a central stalk and a peripheral stalk. During catalysis, ATP synthesis in the catalytic domain of F(1) is coupled via a rotary mechanism of the central stalk subunits to proton translocation.</text>
</comment>
<evidence type="ECO:0000313" key="10">
    <source>
        <dbReference type="Proteomes" id="UP000813637"/>
    </source>
</evidence>
<name>A0A9Q3V9N0_CLOBO</name>
<comment type="similarity">
    <text evidence="8">Belongs to the ATPase delta chain family.</text>
</comment>
<accession>A0A9Q3V9N0</accession>